<evidence type="ECO:0000313" key="7">
    <source>
        <dbReference type="Proteomes" id="UP001234216"/>
    </source>
</evidence>
<dbReference type="AlphaFoldDB" id="A0AAW8FW40"/>
<dbReference type="GO" id="GO:0030288">
    <property type="term" value="C:outer membrane-bounded periplasmic space"/>
    <property type="evidence" value="ECO:0007669"/>
    <property type="project" value="TreeGrafter"/>
</dbReference>
<evidence type="ECO:0000313" key="6">
    <source>
        <dbReference type="EMBL" id="MDQ0912953.1"/>
    </source>
</evidence>
<protein>
    <submittedName>
        <fullName evidence="6">Polar amino acid transport system substrate-binding protein</fullName>
    </submittedName>
</protein>
<keyword evidence="2" id="KW-0813">Transport</keyword>
<evidence type="ECO:0000259" key="4">
    <source>
        <dbReference type="SMART" id="SM00062"/>
    </source>
</evidence>
<dbReference type="CDD" id="cd13696">
    <property type="entry name" value="PBP2_Atu4678_like"/>
    <property type="match status" value="1"/>
</dbReference>
<dbReference type="Proteomes" id="UP001234216">
    <property type="component" value="Unassembled WGS sequence"/>
</dbReference>
<dbReference type="PANTHER" id="PTHR30085">
    <property type="entry name" value="AMINO ACID ABC TRANSPORTER PERMEASE"/>
    <property type="match status" value="1"/>
</dbReference>
<dbReference type="SUPFAM" id="SSF53850">
    <property type="entry name" value="Periplasmic binding protein-like II"/>
    <property type="match status" value="1"/>
</dbReference>
<dbReference type="InterPro" id="IPR001638">
    <property type="entry name" value="Solute-binding_3/MltF_N"/>
</dbReference>
<organism evidence="6 7">
    <name type="scientific">Streptomyces canus</name>
    <dbReference type="NCBI Taxonomy" id="58343"/>
    <lineage>
        <taxon>Bacteria</taxon>
        <taxon>Bacillati</taxon>
        <taxon>Actinomycetota</taxon>
        <taxon>Actinomycetes</taxon>
        <taxon>Kitasatosporales</taxon>
        <taxon>Streptomycetaceae</taxon>
        <taxon>Streptomyces</taxon>
        <taxon>Streptomyces aurantiacus group</taxon>
    </lineage>
</organism>
<dbReference type="GO" id="GO:0016020">
    <property type="term" value="C:membrane"/>
    <property type="evidence" value="ECO:0007669"/>
    <property type="project" value="InterPro"/>
</dbReference>
<dbReference type="InterPro" id="IPR051455">
    <property type="entry name" value="Bact_solute-bind_prot3"/>
</dbReference>
<evidence type="ECO:0000256" key="2">
    <source>
        <dbReference type="ARBA" id="ARBA00022448"/>
    </source>
</evidence>
<dbReference type="GO" id="GO:0006865">
    <property type="term" value="P:amino acid transport"/>
    <property type="evidence" value="ECO:0007669"/>
    <property type="project" value="TreeGrafter"/>
</dbReference>
<gene>
    <name evidence="6" type="ORF">QFZ22_008938</name>
</gene>
<dbReference type="SMART" id="SM00079">
    <property type="entry name" value="PBPe"/>
    <property type="match status" value="1"/>
</dbReference>
<dbReference type="PANTHER" id="PTHR30085:SF6">
    <property type="entry name" value="ABC TRANSPORTER GLUTAMINE-BINDING PROTEIN GLNH"/>
    <property type="match status" value="1"/>
</dbReference>
<dbReference type="Pfam" id="PF00497">
    <property type="entry name" value="SBP_bac_3"/>
    <property type="match status" value="1"/>
</dbReference>
<comment type="caution">
    <text evidence="6">The sequence shown here is derived from an EMBL/GenBank/DDBJ whole genome shotgun (WGS) entry which is preliminary data.</text>
</comment>
<dbReference type="Gene3D" id="3.40.190.10">
    <property type="entry name" value="Periplasmic binding protein-like II"/>
    <property type="match status" value="2"/>
</dbReference>
<feature type="domain" description="Ionotropic glutamate receptor C-terminal" evidence="5">
    <location>
        <begin position="72"/>
        <end position="290"/>
    </location>
</feature>
<sequence length="300" mass="31733">MSIAPLFALPAPVCAPEGCFLMRFRHRTRSLMVICASVTAAASLSACSSASGTTAGASAQSSTLQQVIKRGTLNVASCLTFPPFGSLSKDNKPQGFDVDVATAMATALGVKVKVVDTTSANRIPNLQTKKVDAVVCNFTTTAERAKQVSFSDPYIVAGETLLVKKSSGISTIKDLSGKTVAVTKGSTNGDAVKAGNPQAKIQEYDTSAAAVLAVKQGQADAMVEDSNFLNYQAKLDSSLKVTKDSVVPLEYNGIGVQLGDATWLQWVNTWLREFNTSGQADAVYKKWFGVSRPFPLNPSY</sequence>
<proteinExistence type="inferred from homology"/>
<reference evidence="6" key="1">
    <citation type="submission" date="2023-07" db="EMBL/GenBank/DDBJ databases">
        <title>Comparative genomics of wheat-associated soil bacteria to identify genetic determinants of phenazine resistance.</title>
        <authorList>
            <person name="Mouncey N."/>
        </authorList>
    </citation>
    <scope>NUCLEOTIDE SEQUENCE</scope>
    <source>
        <strain evidence="6">V4I22</strain>
    </source>
</reference>
<evidence type="ECO:0000259" key="5">
    <source>
        <dbReference type="SMART" id="SM00079"/>
    </source>
</evidence>
<feature type="domain" description="Solute-binding protein family 3/N-terminal" evidence="4">
    <location>
        <begin position="72"/>
        <end position="291"/>
    </location>
</feature>
<name>A0AAW8FW40_9ACTN</name>
<dbReference type="EMBL" id="JAUSZV010000005">
    <property type="protein sequence ID" value="MDQ0912953.1"/>
    <property type="molecule type" value="Genomic_DNA"/>
</dbReference>
<dbReference type="GO" id="GO:0005576">
    <property type="term" value="C:extracellular region"/>
    <property type="evidence" value="ECO:0007669"/>
    <property type="project" value="TreeGrafter"/>
</dbReference>
<dbReference type="SMART" id="SM00062">
    <property type="entry name" value="PBPb"/>
    <property type="match status" value="1"/>
</dbReference>
<evidence type="ECO:0000256" key="1">
    <source>
        <dbReference type="ARBA" id="ARBA00010333"/>
    </source>
</evidence>
<dbReference type="GO" id="GO:0015276">
    <property type="term" value="F:ligand-gated monoatomic ion channel activity"/>
    <property type="evidence" value="ECO:0007669"/>
    <property type="project" value="InterPro"/>
</dbReference>
<dbReference type="InterPro" id="IPR001320">
    <property type="entry name" value="Iontro_rcpt_C"/>
</dbReference>
<keyword evidence="3" id="KW-0732">Signal</keyword>
<accession>A0AAW8FW40</accession>
<evidence type="ECO:0000256" key="3">
    <source>
        <dbReference type="ARBA" id="ARBA00022729"/>
    </source>
</evidence>
<comment type="similarity">
    <text evidence="1">Belongs to the bacterial solute-binding protein 3 family.</text>
</comment>